<evidence type="ECO:0000313" key="3">
    <source>
        <dbReference type="Proteomes" id="UP001500711"/>
    </source>
</evidence>
<accession>A0ABP7BCY1</accession>
<evidence type="ECO:0000313" key="2">
    <source>
        <dbReference type="EMBL" id="GAA3657007.1"/>
    </source>
</evidence>
<gene>
    <name evidence="2" type="ORF">GCM10022267_48970</name>
</gene>
<name>A0ABP7BCY1_9PSEU</name>
<feature type="region of interest" description="Disordered" evidence="1">
    <location>
        <begin position="38"/>
        <end position="98"/>
    </location>
</feature>
<keyword evidence="3" id="KW-1185">Reference proteome</keyword>
<comment type="caution">
    <text evidence="2">The sequence shown here is derived from an EMBL/GenBank/DDBJ whole genome shotgun (WGS) entry which is preliminary data.</text>
</comment>
<dbReference type="Proteomes" id="UP001500711">
    <property type="component" value="Unassembled WGS sequence"/>
</dbReference>
<organism evidence="2 3">
    <name type="scientific">Lentzea roselyniae</name>
    <dbReference type="NCBI Taxonomy" id="531940"/>
    <lineage>
        <taxon>Bacteria</taxon>
        <taxon>Bacillati</taxon>
        <taxon>Actinomycetota</taxon>
        <taxon>Actinomycetes</taxon>
        <taxon>Pseudonocardiales</taxon>
        <taxon>Pseudonocardiaceae</taxon>
        <taxon>Lentzea</taxon>
    </lineage>
</organism>
<sequence>MQAEVCVLRFGFRVVRPVRDRQPRQAEQGREVFVGVVHPGRRPHEFARQGGEPRTVQRGQAGEAGFSGDSVTEREERAVDVEEQDRETGHPDTVGLIA</sequence>
<evidence type="ECO:0000256" key="1">
    <source>
        <dbReference type="SAM" id="MobiDB-lite"/>
    </source>
</evidence>
<proteinExistence type="predicted"/>
<protein>
    <submittedName>
        <fullName evidence="2">Uncharacterized protein</fullName>
    </submittedName>
</protein>
<reference evidence="3" key="1">
    <citation type="journal article" date="2019" name="Int. J. Syst. Evol. Microbiol.">
        <title>The Global Catalogue of Microorganisms (GCM) 10K type strain sequencing project: providing services to taxonomists for standard genome sequencing and annotation.</title>
        <authorList>
            <consortium name="The Broad Institute Genomics Platform"/>
            <consortium name="The Broad Institute Genome Sequencing Center for Infectious Disease"/>
            <person name="Wu L."/>
            <person name="Ma J."/>
        </authorList>
    </citation>
    <scope>NUCLEOTIDE SEQUENCE [LARGE SCALE GENOMIC DNA]</scope>
    <source>
        <strain evidence="3">JCM 17494</strain>
    </source>
</reference>
<dbReference type="EMBL" id="BAABBE010000013">
    <property type="protein sequence ID" value="GAA3657007.1"/>
    <property type="molecule type" value="Genomic_DNA"/>
</dbReference>
<feature type="compositionally biased region" description="Basic and acidic residues" evidence="1">
    <location>
        <begin position="71"/>
        <end position="90"/>
    </location>
</feature>